<dbReference type="EMBL" id="OU015567">
    <property type="protein sequence ID" value="CAG5113059.1"/>
    <property type="molecule type" value="Genomic_DNA"/>
</dbReference>
<evidence type="ECO:0000313" key="2">
    <source>
        <dbReference type="EMBL" id="CAG5113059.1"/>
    </source>
</evidence>
<protein>
    <submittedName>
        <fullName evidence="2">Oidioi.mRNA.OKI2018_I69.chr2.g7206.t1.cds</fullName>
    </submittedName>
</protein>
<feature type="transmembrane region" description="Helical" evidence="1">
    <location>
        <begin position="6"/>
        <end position="25"/>
    </location>
</feature>
<evidence type="ECO:0000256" key="1">
    <source>
        <dbReference type="SAM" id="Phobius"/>
    </source>
</evidence>
<keyword evidence="1" id="KW-0472">Membrane</keyword>
<name>A0ABN7TBG7_OIKDI</name>
<sequence>MDTLEKLIFLCVLALGILGMMAYLLKEEKFEAEKTKELHRDLTYKEMQNFEKLFNQDGATYNISEKCSCESQPEKNVQPRYHVHIDLGKCASNRTLIAVDKKNYAIAPVSQRKLLALSHLQERLNQHNSFLL</sequence>
<dbReference type="Proteomes" id="UP001158576">
    <property type="component" value="Chromosome 2"/>
</dbReference>
<proteinExistence type="predicted"/>
<evidence type="ECO:0000313" key="3">
    <source>
        <dbReference type="Proteomes" id="UP001158576"/>
    </source>
</evidence>
<organism evidence="2 3">
    <name type="scientific">Oikopleura dioica</name>
    <name type="common">Tunicate</name>
    <dbReference type="NCBI Taxonomy" id="34765"/>
    <lineage>
        <taxon>Eukaryota</taxon>
        <taxon>Metazoa</taxon>
        <taxon>Chordata</taxon>
        <taxon>Tunicata</taxon>
        <taxon>Appendicularia</taxon>
        <taxon>Copelata</taxon>
        <taxon>Oikopleuridae</taxon>
        <taxon>Oikopleura</taxon>
    </lineage>
</organism>
<keyword evidence="1" id="KW-0812">Transmembrane</keyword>
<reference evidence="2 3" key="1">
    <citation type="submission" date="2021-04" db="EMBL/GenBank/DDBJ databases">
        <authorList>
            <person name="Bliznina A."/>
        </authorList>
    </citation>
    <scope>NUCLEOTIDE SEQUENCE [LARGE SCALE GENOMIC DNA]</scope>
</reference>
<gene>
    <name evidence="2" type="ORF">OKIOD_LOCUS15971</name>
</gene>
<accession>A0ABN7TBG7</accession>
<keyword evidence="1" id="KW-1133">Transmembrane helix</keyword>
<keyword evidence="3" id="KW-1185">Reference proteome</keyword>